<feature type="region of interest" description="Disordered" evidence="1">
    <location>
        <begin position="17"/>
        <end position="44"/>
    </location>
</feature>
<dbReference type="AlphaFoldDB" id="A0AAU1I2X9"/>
<reference evidence="2" key="1">
    <citation type="submission" date="2022-10" db="EMBL/GenBank/DDBJ databases">
        <title>The complete genomes of actinobacterial strains from the NBC collection.</title>
        <authorList>
            <person name="Joergensen T.S."/>
            <person name="Alvarez Arevalo M."/>
            <person name="Sterndorff E.B."/>
            <person name="Faurdal D."/>
            <person name="Vuksanovic O."/>
            <person name="Mourched A.-S."/>
            <person name="Charusanti P."/>
            <person name="Shaw S."/>
            <person name="Blin K."/>
            <person name="Weber T."/>
        </authorList>
    </citation>
    <scope>NUCLEOTIDE SEQUENCE</scope>
    <source>
        <strain evidence="2">NBC 00180</strain>
    </source>
</reference>
<accession>A0AAU1I2X9</accession>
<name>A0AAU1I2X9_9ACTN</name>
<protein>
    <submittedName>
        <fullName evidence="2">Uncharacterized protein</fullName>
    </submittedName>
</protein>
<dbReference type="EMBL" id="CP108140">
    <property type="protein sequence ID" value="WTP88713.1"/>
    <property type="molecule type" value="Genomic_DNA"/>
</dbReference>
<gene>
    <name evidence="2" type="ORF">OG477_26670</name>
</gene>
<evidence type="ECO:0000256" key="1">
    <source>
        <dbReference type="SAM" id="MobiDB-lite"/>
    </source>
</evidence>
<evidence type="ECO:0000313" key="2">
    <source>
        <dbReference type="EMBL" id="WTP88713.1"/>
    </source>
</evidence>
<organism evidence="2">
    <name type="scientific">Streptomyces sp. NBC_00180</name>
    <dbReference type="NCBI Taxonomy" id="2903632"/>
    <lineage>
        <taxon>Bacteria</taxon>
        <taxon>Bacillati</taxon>
        <taxon>Actinomycetota</taxon>
        <taxon>Actinomycetes</taxon>
        <taxon>Kitasatosporales</taxon>
        <taxon>Streptomycetaceae</taxon>
        <taxon>Streptomyces</taxon>
    </lineage>
</organism>
<feature type="compositionally biased region" description="Basic and acidic residues" evidence="1">
    <location>
        <begin position="34"/>
        <end position="44"/>
    </location>
</feature>
<sequence>MVAVIVVVVLLVSLGDDDESTTSAPTDAATEKAPQGEKQEAEGERADLVRFQLDDRSAAGITDIWAVWTIKNSSSKKSDYSWEWEAVDASGTRLANGTQLETSIQPGQTARGEYPTTLKTAKGVKLNITGFNRTASLA</sequence>
<proteinExistence type="predicted"/>